<dbReference type="AlphaFoldDB" id="E6Q0A0"/>
<accession>E6Q0A0</accession>
<comment type="caution">
    <text evidence="1">The sequence shown here is derived from an EMBL/GenBank/DDBJ whole genome shotgun (WGS) entry which is preliminary data.</text>
</comment>
<name>E6Q0A0_9ZZZZ</name>
<reference evidence="1" key="1">
    <citation type="submission" date="2009-10" db="EMBL/GenBank/DDBJ databases">
        <title>Diversity of trophic interactions inside an arsenic-rich microbial ecosystem.</title>
        <authorList>
            <person name="Bertin P.N."/>
            <person name="Heinrich-Salmeron A."/>
            <person name="Pelletier E."/>
            <person name="Goulhen-Chollet F."/>
            <person name="Arsene-Ploetze F."/>
            <person name="Gallien S."/>
            <person name="Calteau A."/>
            <person name="Vallenet D."/>
            <person name="Casiot C."/>
            <person name="Chane-Woon-Ming B."/>
            <person name="Giloteaux L."/>
            <person name="Barakat M."/>
            <person name="Bonnefoy V."/>
            <person name="Bruneel O."/>
            <person name="Chandler M."/>
            <person name="Cleiss J."/>
            <person name="Duran R."/>
            <person name="Elbaz-Poulichet F."/>
            <person name="Fonknechten N."/>
            <person name="Lauga B."/>
            <person name="Mornico D."/>
            <person name="Ortet P."/>
            <person name="Schaeffer C."/>
            <person name="Siguier P."/>
            <person name="Alexander Thil Smith A."/>
            <person name="Van Dorsselaer A."/>
            <person name="Weissenbach J."/>
            <person name="Medigue C."/>
            <person name="Le Paslier D."/>
        </authorList>
    </citation>
    <scope>NUCLEOTIDE SEQUENCE</scope>
</reference>
<gene>
    <name evidence="1" type="ORF">CARN3_0155</name>
</gene>
<dbReference type="EMBL" id="CABN01000153">
    <property type="protein sequence ID" value="CBI00609.1"/>
    <property type="molecule type" value="Genomic_DNA"/>
</dbReference>
<organism evidence="1">
    <name type="scientific">mine drainage metagenome</name>
    <dbReference type="NCBI Taxonomy" id="410659"/>
    <lineage>
        <taxon>unclassified sequences</taxon>
        <taxon>metagenomes</taxon>
        <taxon>ecological metagenomes</taxon>
    </lineage>
</organism>
<protein>
    <submittedName>
        <fullName evidence="1">Uncharacterized protein</fullName>
    </submittedName>
</protein>
<sequence length="119" mass="13385">MVSPARWSFAPCSGHSVFRVCGRRNRTGFGSQPDCISRRDSRRKSEYMEKVVFACFAQPLVQNGGSSLLILLELCDKGERKEYERAIFFLKSGFQVRDFGLGGGEMVTSPLGVLWQIGW</sequence>
<evidence type="ECO:0000313" key="1">
    <source>
        <dbReference type="EMBL" id="CBI00609.1"/>
    </source>
</evidence>
<proteinExistence type="predicted"/>